<dbReference type="InterPro" id="IPR011249">
    <property type="entry name" value="Metalloenz_LuxS/M16"/>
</dbReference>
<dbReference type="Pfam" id="PF00675">
    <property type="entry name" value="Peptidase_M16"/>
    <property type="match status" value="1"/>
</dbReference>
<organism evidence="3">
    <name type="scientific">Nyssomyia neivai</name>
    <dbReference type="NCBI Taxonomy" id="330878"/>
    <lineage>
        <taxon>Eukaryota</taxon>
        <taxon>Metazoa</taxon>
        <taxon>Ecdysozoa</taxon>
        <taxon>Arthropoda</taxon>
        <taxon>Hexapoda</taxon>
        <taxon>Insecta</taxon>
        <taxon>Pterygota</taxon>
        <taxon>Neoptera</taxon>
        <taxon>Endopterygota</taxon>
        <taxon>Diptera</taxon>
        <taxon>Nematocera</taxon>
        <taxon>Psychodoidea</taxon>
        <taxon>Psychodidae</taxon>
        <taxon>Nyssomyia</taxon>
    </lineage>
</organism>
<dbReference type="FunFam" id="3.30.830.10:FF:000031">
    <property type="entry name" value="Putative zinc metalloprotease"/>
    <property type="match status" value="1"/>
</dbReference>
<dbReference type="GO" id="GO:0046872">
    <property type="term" value="F:metal ion binding"/>
    <property type="evidence" value="ECO:0007669"/>
    <property type="project" value="InterPro"/>
</dbReference>
<dbReference type="AlphaFoldDB" id="A0A1L8DTH1"/>
<dbReference type="InterPro" id="IPR011765">
    <property type="entry name" value="Pept_M16_N"/>
</dbReference>
<evidence type="ECO:0000259" key="1">
    <source>
        <dbReference type="Pfam" id="PF00675"/>
    </source>
</evidence>
<reference evidence="3" key="1">
    <citation type="submission" date="2016-12" db="EMBL/GenBank/DDBJ databases">
        <title>An insight into the sialome and mialome of the sand fly, Nyssomyia neivai.</title>
        <authorList>
            <person name="Sebastian V."/>
            <person name="Goulart T.M."/>
            <person name="Oliveira W."/>
            <person name="Calvo E."/>
            <person name="Oliveira L.F."/>
            <person name="Pinto M.C."/>
            <person name="Rosselino A.M."/>
            <person name="Ribeiro J.M."/>
        </authorList>
    </citation>
    <scope>NUCLEOTIDE SEQUENCE</scope>
</reference>
<proteinExistence type="predicted"/>
<name>A0A1L8DTH1_9DIPT</name>
<dbReference type="InterPro" id="IPR007863">
    <property type="entry name" value="Peptidase_M16_C"/>
</dbReference>
<accession>A0A1L8DTH1</accession>
<dbReference type="PANTHER" id="PTHR43016">
    <property type="entry name" value="PRESEQUENCE PROTEASE"/>
    <property type="match status" value="1"/>
</dbReference>
<dbReference type="Gene3D" id="3.30.830.10">
    <property type="entry name" value="Metalloenzyme, LuxS/M16 peptidase-like"/>
    <property type="match status" value="4"/>
</dbReference>
<dbReference type="FunFam" id="3.30.830.10:FF:000015">
    <property type="entry name" value="Putative zinc metalloprotease"/>
    <property type="match status" value="1"/>
</dbReference>
<dbReference type="PANTHER" id="PTHR43016:SF16">
    <property type="entry name" value="METALLOPROTEASE, PUTATIVE (AFU_ORTHOLOGUE AFUA_4G07610)-RELATED"/>
    <property type="match status" value="1"/>
</dbReference>
<dbReference type="EMBL" id="GFDF01004338">
    <property type="protein sequence ID" value="JAV09746.1"/>
    <property type="molecule type" value="Transcribed_RNA"/>
</dbReference>
<feature type="domain" description="Peptidase M16 C-terminal" evidence="2">
    <location>
        <begin position="193"/>
        <end position="364"/>
    </location>
</feature>
<protein>
    <submittedName>
        <fullName evidence="3">Putative zn2+-dependent endopeptidase insulinase superfamily protein</fullName>
    </submittedName>
</protein>
<dbReference type="SUPFAM" id="SSF63411">
    <property type="entry name" value="LuxS/MPP-like metallohydrolase"/>
    <property type="match status" value="4"/>
</dbReference>
<dbReference type="Pfam" id="PF05193">
    <property type="entry name" value="Peptidase_M16_C"/>
    <property type="match status" value="1"/>
</dbReference>
<sequence length="1024" mass="115106">MSSFKLICSTKANGKIPVHKYRSESTGLTLILAEVEGPVVNGYFALATEVHDDDGLPHTLEHLIFLGSELYPYKGVLDLLANRCLASGTNAWTDTDHTCYTMTTAGSDGFLELLPIYLDHILYPTLSDAGFITEVHHISGDGEDGGVVYCEMQGRENSGESKGQLQMLRSIYPNCGYSAETGGIMHNLRTSTTNKKVKDYHAAFYRPENLSIIVTGQVTIDELLRALKPVEERIVKKSQQLPIPFQRPWQTPVAPLSKCEDIKVLYPSDEEDCGLVFIAYRGPKCTVEHTTLTACAVLMRYLSDTSVSPLQRDLLEIDDPYASKVSYNIGENSETVLNFTYQNVPLSLVDDVYKKHRDVLKKIACGEEKIDMIRMGNIIEKNILESWSCLEDNPHEAIAFLVIGDVLYGSTQEDFELRLNTNIEYESFKGKDETFWIDLLKKYFVDTKTVLVRAVPSIEEQQRMSKEEIERIERQRADLGVEGMNVKGDELSEAMAYNEIPPPTDMLTQVPIPGTEGIKFHPVQVYRSSEKAANPTGLDVDNLPVYAEAYDMHTNFVYMIVTLNTDSLKPDLRPYLLLFIDLLMESPIRRDGVLIPYEQVVAALESDVISSSIALGLESKSRFSCGPFSHTLTMTLQVEPQKYTRGIKWIKELLHDTEITVERIRVCVAKMINDVAQAKRKGNSVVHDLLKALFYNRESNVQLSSMLRQHKFLTALLERMDTSEGAAGVVDDLNWVRYEVTRAKNIAIHVAADWMRLGEIVPDLNAPWKEIARIGDNVDSRKLSVVTDWQLMNVDASLPDGTVGTIVGLGCVEGAYFIQASPAIRDFMDPDLPALLLFLQYLTQLEGPLWRQIRGQGLAYGYSMIPRPHEGLLYLTFYRSTNVMAAYKETKIIVERQIYGNDVENDATSRWDATLLESARSSLIFELIDREKSLGDIVSQCLLSSFKNISIDYNRIIIEKIGCITEEDLSRVGKKYVEPLFSNKSKIAIVCHPDRSSDIAAAFEQMGYHLSVKVLEDSVLAHSC</sequence>
<feature type="domain" description="Peptidase M16 N-terminal" evidence="1">
    <location>
        <begin position="50"/>
        <end position="128"/>
    </location>
</feature>
<evidence type="ECO:0000313" key="3">
    <source>
        <dbReference type="EMBL" id="JAV09746.1"/>
    </source>
</evidence>
<evidence type="ECO:0000259" key="2">
    <source>
        <dbReference type="Pfam" id="PF05193"/>
    </source>
</evidence>